<protein>
    <recommendedName>
        <fullName evidence="1">RWD domain-containing protein</fullName>
    </recommendedName>
</protein>
<dbReference type="Proteomes" id="UP001497623">
    <property type="component" value="Unassembled WGS sequence"/>
</dbReference>
<evidence type="ECO:0000313" key="3">
    <source>
        <dbReference type="Proteomes" id="UP001497623"/>
    </source>
</evidence>
<dbReference type="SUPFAM" id="SSF54495">
    <property type="entry name" value="UBC-like"/>
    <property type="match status" value="1"/>
</dbReference>
<dbReference type="PROSITE" id="PS50908">
    <property type="entry name" value="RWD"/>
    <property type="match status" value="1"/>
</dbReference>
<dbReference type="Gene3D" id="3.10.110.10">
    <property type="entry name" value="Ubiquitin Conjugating Enzyme"/>
    <property type="match status" value="1"/>
</dbReference>
<organism evidence="2 3">
    <name type="scientific">Meganyctiphanes norvegica</name>
    <name type="common">Northern krill</name>
    <name type="synonym">Thysanopoda norvegica</name>
    <dbReference type="NCBI Taxonomy" id="48144"/>
    <lineage>
        <taxon>Eukaryota</taxon>
        <taxon>Metazoa</taxon>
        <taxon>Ecdysozoa</taxon>
        <taxon>Arthropoda</taxon>
        <taxon>Crustacea</taxon>
        <taxon>Multicrustacea</taxon>
        <taxon>Malacostraca</taxon>
        <taxon>Eumalacostraca</taxon>
        <taxon>Eucarida</taxon>
        <taxon>Euphausiacea</taxon>
        <taxon>Euphausiidae</taxon>
        <taxon>Meganyctiphanes</taxon>
    </lineage>
</organism>
<name>A0AAV2SLU3_MEGNR</name>
<gene>
    <name evidence="2" type="ORF">MNOR_LOCUS38243</name>
</gene>
<proteinExistence type="predicted"/>
<dbReference type="Pfam" id="PF05773">
    <property type="entry name" value="RWD"/>
    <property type="match status" value="1"/>
</dbReference>
<sequence>MTSELSNEHKSNSLALLEAEIWKLQNSQKRPKYGEQGDLKSFVLQLSWSTDYPDVTPQFNLDVFYNKHILPCVKEKILSGLKEQAEANLGMSMTYTIFEWVKEVHEELLEEQIADASMNTVAEVSSGVDRLNVDCDKEDCQENKSKCITLLGRRYLYDADESAVDL</sequence>
<dbReference type="InterPro" id="IPR006575">
    <property type="entry name" value="RWD_dom"/>
</dbReference>
<feature type="domain" description="RWD" evidence="1">
    <location>
        <begin position="1"/>
        <end position="108"/>
    </location>
</feature>
<dbReference type="InterPro" id="IPR016135">
    <property type="entry name" value="UBQ-conjugating_enzyme/RWD"/>
</dbReference>
<dbReference type="PANTHER" id="PTHR21275:SF1">
    <property type="entry name" value="RWD DOMAIN-CONTAINING PROTEIN 4"/>
    <property type="match status" value="1"/>
</dbReference>
<evidence type="ECO:0000313" key="2">
    <source>
        <dbReference type="EMBL" id="CAL4209513.1"/>
    </source>
</evidence>
<dbReference type="AlphaFoldDB" id="A0AAV2SLU3"/>
<feature type="non-terminal residue" evidence="2">
    <location>
        <position position="166"/>
    </location>
</feature>
<evidence type="ECO:0000259" key="1">
    <source>
        <dbReference type="PROSITE" id="PS50908"/>
    </source>
</evidence>
<reference evidence="2 3" key="1">
    <citation type="submission" date="2024-05" db="EMBL/GenBank/DDBJ databases">
        <authorList>
            <person name="Wallberg A."/>
        </authorList>
    </citation>
    <scope>NUCLEOTIDE SEQUENCE [LARGE SCALE GENOMIC DNA]</scope>
</reference>
<dbReference type="EMBL" id="CAXKWB010084894">
    <property type="protein sequence ID" value="CAL4209513.1"/>
    <property type="molecule type" value="Genomic_DNA"/>
</dbReference>
<keyword evidence="3" id="KW-1185">Reference proteome</keyword>
<comment type="caution">
    <text evidence="2">The sequence shown here is derived from an EMBL/GenBank/DDBJ whole genome shotgun (WGS) entry which is preliminary data.</text>
</comment>
<dbReference type="InterPro" id="IPR042770">
    <property type="entry name" value="RWDD4"/>
</dbReference>
<accession>A0AAV2SLU3</accession>
<dbReference type="PANTHER" id="PTHR21275">
    <property type="entry name" value="RWD DOMAIN-CONTAINING PROTEIN 4"/>
    <property type="match status" value="1"/>
</dbReference>